<proteinExistence type="predicted"/>
<feature type="domain" description="Mandelate racemase/muconate lactonizing enzyme C-terminal" evidence="4">
    <location>
        <begin position="163"/>
        <end position="291"/>
    </location>
</feature>
<gene>
    <name evidence="5" type="ORF">ALC56_13419</name>
</gene>
<dbReference type="GO" id="GO:0016052">
    <property type="term" value="P:carbohydrate catabolic process"/>
    <property type="evidence" value="ECO:0007669"/>
    <property type="project" value="TreeGrafter"/>
</dbReference>
<dbReference type="InterPro" id="IPR036849">
    <property type="entry name" value="Enolase-like_C_sf"/>
</dbReference>
<keyword evidence="2" id="KW-0479">Metal-binding</keyword>
<dbReference type="EMBL" id="KQ981954">
    <property type="protein sequence ID" value="KYN32043.1"/>
    <property type="molecule type" value="Genomic_DNA"/>
</dbReference>
<dbReference type="GO" id="GO:0000287">
    <property type="term" value="F:magnesium ion binding"/>
    <property type="evidence" value="ECO:0007669"/>
    <property type="project" value="TreeGrafter"/>
</dbReference>
<reference evidence="5 6" key="1">
    <citation type="submission" date="2016-03" db="EMBL/GenBank/DDBJ databases">
        <title>Trachymyrmex septentrionalis WGS genome.</title>
        <authorList>
            <person name="Nygaard S."/>
            <person name="Hu H."/>
            <person name="Boomsma J."/>
            <person name="Zhang G."/>
        </authorList>
    </citation>
    <scope>NUCLEOTIDE SEQUENCE [LARGE SCALE GENOMIC DNA]</scope>
    <source>
        <strain evidence="5">Tsep2-gDNA-1</strain>
        <tissue evidence="5">Whole body</tissue>
    </source>
</reference>
<keyword evidence="6" id="KW-1185">Reference proteome</keyword>
<dbReference type="SMART" id="SM00922">
    <property type="entry name" value="MR_MLE"/>
    <property type="match status" value="1"/>
</dbReference>
<dbReference type="Proteomes" id="UP000078541">
    <property type="component" value="Unassembled WGS sequence"/>
</dbReference>
<dbReference type="GO" id="GO:0016836">
    <property type="term" value="F:hydro-lyase activity"/>
    <property type="evidence" value="ECO:0007669"/>
    <property type="project" value="TreeGrafter"/>
</dbReference>
<evidence type="ECO:0000313" key="5">
    <source>
        <dbReference type="EMBL" id="KYN32043.1"/>
    </source>
</evidence>
<organism evidence="5 6">
    <name type="scientific">Trachymyrmex septentrionalis</name>
    <dbReference type="NCBI Taxonomy" id="34720"/>
    <lineage>
        <taxon>Eukaryota</taxon>
        <taxon>Metazoa</taxon>
        <taxon>Ecdysozoa</taxon>
        <taxon>Arthropoda</taxon>
        <taxon>Hexapoda</taxon>
        <taxon>Insecta</taxon>
        <taxon>Pterygota</taxon>
        <taxon>Neoptera</taxon>
        <taxon>Endopterygota</taxon>
        <taxon>Hymenoptera</taxon>
        <taxon>Apocrita</taxon>
        <taxon>Aculeata</taxon>
        <taxon>Formicoidea</taxon>
        <taxon>Formicidae</taxon>
        <taxon>Myrmicinae</taxon>
        <taxon>Trachymyrmex</taxon>
    </lineage>
</organism>
<sequence>MIEAEIVDIEVYDVRFPTSMWQIGNDALHTNPNHACTYVIIYTTNTKYKGYGIAATLGRGNELVVQTCKILFTLIKKRTTTEIYSNFASFWRQLTTGAECGVVHLATAAIVNALWDLWARIEDKPVWKLLTDMTPEQLVSTVDFRYIRDVVTEEEAIEMLKKVQSRQEERKKILESEGHPAYTADIGCWSFSNQQLRSACKKFKKLEFKEYKTCVGPTIPVSWKKCNLIRNVIGKRNNKTLIVDANQFWDKHEAIASVKGFNKTRPYCIEEPTSSDDVLGHVAIRAALKELKYPVRVSCGETCANRVLFKQFLKYGGIDFWNIHVGRLGGVNEALAVYFMAKKHSIPVWGHAGEVGSSEMIQHLQIWNFICLSEFTDIKIEYTSHQHGYFEDPVFIRNAAYLLPKRPGFSTQLKNKCIMRWSYPQGTRWKYLFVTRRFKNELNYQKKFVHRKKK</sequence>
<accession>A0A195EUW9</accession>
<dbReference type="SFLD" id="SFLDS00001">
    <property type="entry name" value="Enolase"/>
    <property type="match status" value="1"/>
</dbReference>
<dbReference type="SUPFAM" id="SSF51604">
    <property type="entry name" value="Enolase C-terminal domain-like"/>
    <property type="match status" value="1"/>
</dbReference>
<keyword evidence="3" id="KW-0460">Magnesium</keyword>
<evidence type="ECO:0000256" key="1">
    <source>
        <dbReference type="ARBA" id="ARBA00001946"/>
    </source>
</evidence>
<dbReference type="Gene3D" id="3.20.20.120">
    <property type="entry name" value="Enolase-like C-terminal domain"/>
    <property type="match status" value="1"/>
</dbReference>
<dbReference type="InterPro" id="IPR029017">
    <property type="entry name" value="Enolase-like_N"/>
</dbReference>
<dbReference type="STRING" id="34720.A0A195EUW9"/>
<dbReference type="Pfam" id="PF13378">
    <property type="entry name" value="MR_MLE_C"/>
    <property type="match status" value="1"/>
</dbReference>
<name>A0A195EUW9_9HYME</name>
<dbReference type="InterPro" id="IPR046945">
    <property type="entry name" value="RHMD-like"/>
</dbReference>
<dbReference type="InterPro" id="IPR029065">
    <property type="entry name" value="Enolase_C-like"/>
</dbReference>
<dbReference type="AlphaFoldDB" id="A0A195EUW9"/>
<dbReference type="PROSITE" id="PS00909">
    <property type="entry name" value="MR_MLE_2"/>
    <property type="match status" value="1"/>
</dbReference>
<dbReference type="InterPro" id="IPR013342">
    <property type="entry name" value="Mandelate_racemase_C"/>
</dbReference>
<protein>
    <submittedName>
        <fullName evidence="5">Mitochondrial enolase superfamily member 1</fullName>
    </submittedName>
</protein>
<dbReference type="GO" id="GO:0009063">
    <property type="term" value="P:amino acid catabolic process"/>
    <property type="evidence" value="ECO:0007669"/>
    <property type="project" value="InterPro"/>
</dbReference>
<dbReference type="PANTHER" id="PTHR13794:SF58">
    <property type="entry name" value="MITOCHONDRIAL ENOLASE SUPERFAMILY MEMBER 1"/>
    <property type="match status" value="1"/>
</dbReference>
<dbReference type="PANTHER" id="PTHR13794">
    <property type="entry name" value="ENOLASE SUPERFAMILY, MANDELATE RACEMASE"/>
    <property type="match status" value="1"/>
</dbReference>
<evidence type="ECO:0000259" key="4">
    <source>
        <dbReference type="SMART" id="SM00922"/>
    </source>
</evidence>
<dbReference type="Gene3D" id="3.30.390.10">
    <property type="entry name" value="Enolase-like, N-terminal domain"/>
    <property type="match status" value="1"/>
</dbReference>
<evidence type="ECO:0000256" key="3">
    <source>
        <dbReference type="ARBA" id="ARBA00022842"/>
    </source>
</evidence>
<dbReference type="SUPFAM" id="SSF54826">
    <property type="entry name" value="Enolase N-terminal domain-like"/>
    <property type="match status" value="1"/>
</dbReference>
<evidence type="ECO:0000313" key="6">
    <source>
        <dbReference type="Proteomes" id="UP000078541"/>
    </source>
</evidence>
<dbReference type="InterPro" id="IPR018110">
    <property type="entry name" value="Mandel_Rmase/mucon_lact_enz_CS"/>
</dbReference>
<comment type="cofactor">
    <cofactor evidence="1">
        <name>Mg(2+)</name>
        <dbReference type="ChEBI" id="CHEBI:18420"/>
    </cofactor>
</comment>
<evidence type="ECO:0000256" key="2">
    <source>
        <dbReference type="ARBA" id="ARBA00022723"/>
    </source>
</evidence>